<dbReference type="Proteomes" id="UP000224080">
    <property type="component" value="Unassembled WGS sequence"/>
</dbReference>
<feature type="compositionally biased region" description="Polar residues" evidence="1">
    <location>
        <begin position="179"/>
        <end position="190"/>
    </location>
</feature>
<gene>
    <name evidence="2" type="ORF">GX51_04610</name>
</gene>
<feature type="region of interest" description="Disordered" evidence="1">
    <location>
        <begin position="221"/>
        <end position="240"/>
    </location>
</feature>
<comment type="caution">
    <text evidence="2">The sequence shown here is derived from an EMBL/GenBank/DDBJ whole genome shotgun (WGS) entry which is preliminary data.</text>
</comment>
<accession>A0A2B7X138</accession>
<evidence type="ECO:0000313" key="3">
    <source>
        <dbReference type="Proteomes" id="UP000224080"/>
    </source>
</evidence>
<organism evidence="2 3">
    <name type="scientific">Blastomyces parvus</name>
    <dbReference type="NCBI Taxonomy" id="2060905"/>
    <lineage>
        <taxon>Eukaryota</taxon>
        <taxon>Fungi</taxon>
        <taxon>Dikarya</taxon>
        <taxon>Ascomycota</taxon>
        <taxon>Pezizomycotina</taxon>
        <taxon>Eurotiomycetes</taxon>
        <taxon>Eurotiomycetidae</taxon>
        <taxon>Onygenales</taxon>
        <taxon>Ajellomycetaceae</taxon>
        <taxon>Blastomyces</taxon>
    </lineage>
</organism>
<feature type="region of interest" description="Disordered" evidence="1">
    <location>
        <begin position="145"/>
        <end position="201"/>
    </location>
</feature>
<feature type="compositionally biased region" description="Basic and acidic residues" evidence="1">
    <location>
        <begin position="221"/>
        <end position="238"/>
    </location>
</feature>
<proteinExistence type="predicted"/>
<sequence>MSPQNDEVSQPNNFKSISKDAFMEATVGRDTFGIPPRDDLLKPAETMEMDGVVESGHYGWEDIGLKDTIFETINDEDSLFNMSFNPPLTAEERYRQACLNTLYREPSPVTIVIDLTLERDTNHAQPVDTTGRMNGTKIQVPFLQSFPRESHLSKSPPKKAGQQKNNSRRRNSPNRSPNGKISQQSQQLGSRPNEGRIKKQYTRIYKDALTASLKEYRREKLEEDPNAFKHPPEKDATPTKRLSYKKLLQNDNFNSILSNRAGMNPMLHDVHAF</sequence>
<dbReference type="OrthoDB" id="4185230at2759"/>
<dbReference type="AlphaFoldDB" id="A0A2B7X138"/>
<evidence type="ECO:0000313" key="2">
    <source>
        <dbReference type="EMBL" id="PGH02442.1"/>
    </source>
</evidence>
<evidence type="ECO:0000256" key="1">
    <source>
        <dbReference type="SAM" id="MobiDB-lite"/>
    </source>
</evidence>
<reference evidence="2 3" key="1">
    <citation type="submission" date="2017-10" db="EMBL/GenBank/DDBJ databases">
        <title>Comparative genomics in systemic dimorphic fungi from Ajellomycetaceae.</title>
        <authorList>
            <person name="Munoz J.F."/>
            <person name="Mcewen J.G."/>
            <person name="Clay O.K."/>
            <person name="Cuomo C.A."/>
        </authorList>
    </citation>
    <scope>NUCLEOTIDE SEQUENCE [LARGE SCALE GENOMIC DNA]</scope>
    <source>
        <strain evidence="2 3">UAMH130</strain>
    </source>
</reference>
<dbReference type="EMBL" id="PDNC01000059">
    <property type="protein sequence ID" value="PGH02442.1"/>
    <property type="molecule type" value="Genomic_DNA"/>
</dbReference>
<protein>
    <submittedName>
        <fullName evidence="2">Uncharacterized protein</fullName>
    </submittedName>
</protein>
<keyword evidence="3" id="KW-1185">Reference proteome</keyword>
<name>A0A2B7X138_9EURO</name>